<dbReference type="KEGG" id="mss:MSU_0610"/>
<keyword evidence="3" id="KW-1185">Reference proteome</keyword>
<evidence type="ECO:0000313" key="2">
    <source>
        <dbReference type="EMBL" id="ADX98142.1"/>
    </source>
</evidence>
<dbReference type="Proteomes" id="UP000007484">
    <property type="component" value="Chromosome"/>
</dbReference>
<gene>
    <name evidence="2" type="ordered locus">MSU_0610</name>
</gene>
<accession>F0QRM2</accession>
<feature type="region of interest" description="Disordered" evidence="1">
    <location>
        <begin position="172"/>
        <end position="193"/>
    </location>
</feature>
<name>F0QRM2_MYCSL</name>
<dbReference type="AlphaFoldDB" id="F0QRM2"/>
<proteinExistence type="predicted"/>
<dbReference type="STRING" id="768700.MSU_0610"/>
<dbReference type="RefSeq" id="WP_013609985.1">
    <property type="nucleotide sequence ID" value="NC_015155.1"/>
</dbReference>
<sequence>MKFLIPSLVVGSLGGLTGVGYGLKTFVFPEQQSTNSGVVNNFPKTVEEEGFVQKYMLLNLEGQNSKSCYKQVQKSSDDAATEEKIDCQDDFWKLSDSENNQTGIWIITKKDKVDLVLQNWDLKGVDSSYSTEKDSWTVKSYSAEKLKQFTYKCQKTSESEKVKIKCLKQEETQDVKRTEVSGQLESLPDVPAS</sequence>
<dbReference type="HOGENOM" id="CLU_1407442_0_0_14"/>
<reference evidence="2 3" key="1">
    <citation type="journal article" date="2011" name="J. Bacteriol.">
        <title>Complete genome sequences of two hemotropic Mycoplasmas, Mycoplasma haemofelis strain Ohio2 and Mycoplasma suis strain Illinois.</title>
        <authorList>
            <person name="Messick J.B."/>
            <person name="Santos A.P."/>
            <person name="Guimaraes A.M."/>
        </authorList>
    </citation>
    <scope>NUCLEOTIDE SEQUENCE [LARGE SCALE GENOMIC DNA]</scope>
    <source>
        <strain evidence="2 3">Illinois</strain>
    </source>
</reference>
<protein>
    <submittedName>
        <fullName evidence="2">Uncharacterized protein</fullName>
    </submittedName>
</protein>
<dbReference type="EMBL" id="CP002525">
    <property type="protein sequence ID" value="ADX98142.1"/>
    <property type="molecule type" value="Genomic_DNA"/>
</dbReference>
<evidence type="ECO:0000313" key="3">
    <source>
        <dbReference type="Proteomes" id="UP000007484"/>
    </source>
</evidence>
<evidence type="ECO:0000256" key="1">
    <source>
        <dbReference type="SAM" id="MobiDB-lite"/>
    </source>
</evidence>
<organism evidence="2 3">
    <name type="scientific">Mycoplasma suis (strain Illinois)</name>
    <dbReference type="NCBI Taxonomy" id="768700"/>
    <lineage>
        <taxon>Bacteria</taxon>
        <taxon>Bacillati</taxon>
        <taxon>Mycoplasmatota</taxon>
        <taxon>Mollicutes</taxon>
        <taxon>Mycoplasmataceae</taxon>
        <taxon>Mycoplasma</taxon>
    </lineage>
</organism>